<feature type="compositionally biased region" description="Polar residues" evidence="1">
    <location>
        <begin position="23"/>
        <end position="32"/>
    </location>
</feature>
<proteinExistence type="predicted"/>
<dbReference type="Proteomes" id="UP000188320">
    <property type="component" value="Unassembled WGS sequence"/>
</dbReference>
<accession>A0A1R1PT75</accession>
<evidence type="ECO:0000313" key="2">
    <source>
        <dbReference type="EMBL" id="OMH84092.1"/>
    </source>
</evidence>
<organism evidence="2 3">
    <name type="scientific">Zancudomyces culisetae</name>
    <name type="common">Gut fungus</name>
    <name type="synonym">Smittium culisetae</name>
    <dbReference type="NCBI Taxonomy" id="1213189"/>
    <lineage>
        <taxon>Eukaryota</taxon>
        <taxon>Fungi</taxon>
        <taxon>Fungi incertae sedis</taxon>
        <taxon>Zoopagomycota</taxon>
        <taxon>Kickxellomycotina</taxon>
        <taxon>Harpellomycetes</taxon>
        <taxon>Harpellales</taxon>
        <taxon>Legeriomycetaceae</taxon>
        <taxon>Zancudomyces</taxon>
    </lineage>
</organism>
<name>A0A1R1PT75_ZANCU</name>
<dbReference type="OrthoDB" id="5836593at2759"/>
<sequence length="515" mass="59230">MEDIGSLTEGPSRGKRARKDSVGSDSRTSSTKINSTSKWTVKYITDDFPVDIKRFDSLYPTDLHNRCIVNKELGRYKDYIDKRTARMTKDELMQKFYINKTQYEELTKNKKIKPDYNGIDATVAEAILSYYVVLVDCEQLIYDNGELILENFRTTFSDEEVFGVDSEFLHSAKENFIKFISREKDKNNKIKYILSLTLIEFYKKLEESYIRSKSELAKGQQKKEKEKEKEEDEHKLLCFHGLDDIETEYTRISGSKKSILTLLNSRAISENEILQLMSESDRNDSYQCILPTLRAMIGDENNEKFIDDYVKSILGILSFNKSHKIKIGSLNFNIRSSSISIASGVDVMLYDKDSYKGNLVIEDKTQNPTNGTNAKAQIIGEMFAYFLDLFSSEDGVDIEKCNEKTVYGILFIGLRPTIYKGHFTREVANQILQNQKNIKEMKTPPVKFLNLISKFVLFKGNPNLITSPGAQKPNVYTTSTYLFLMHLGYTSHSLSNKAGYKRLRSNRYTSKLFQG</sequence>
<keyword evidence="3" id="KW-1185">Reference proteome</keyword>
<feature type="region of interest" description="Disordered" evidence="1">
    <location>
        <begin position="1"/>
        <end position="32"/>
    </location>
</feature>
<evidence type="ECO:0000313" key="3">
    <source>
        <dbReference type="Proteomes" id="UP000188320"/>
    </source>
</evidence>
<dbReference type="EMBL" id="LSSK01000252">
    <property type="protein sequence ID" value="OMH84092.1"/>
    <property type="molecule type" value="Genomic_DNA"/>
</dbReference>
<dbReference type="AlphaFoldDB" id="A0A1R1PT75"/>
<reference evidence="3" key="1">
    <citation type="submission" date="2017-01" db="EMBL/GenBank/DDBJ databases">
        <authorList>
            <person name="Wang Y."/>
            <person name="White M."/>
            <person name="Kvist S."/>
            <person name="Moncalvo J.-M."/>
        </authorList>
    </citation>
    <scope>NUCLEOTIDE SEQUENCE [LARGE SCALE GENOMIC DNA]</scope>
    <source>
        <strain evidence="3">COL-18-3</strain>
    </source>
</reference>
<protein>
    <submittedName>
        <fullName evidence="2">Uncharacterized protein</fullName>
    </submittedName>
</protein>
<comment type="caution">
    <text evidence="2">The sequence shown here is derived from an EMBL/GenBank/DDBJ whole genome shotgun (WGS) entry which is preliminary data.</text>
</comment>
<feature type="non-terminal residue" evidence="2">
    <location>
        <position position="515"/>
    </location>
</feature>
<gene>
    <name evidence="2" type="ORF">AX774_g2389</name>
</gene>
<evidence type="ECO:0000256" key="1">
    <source>
        <dbReference type="SAM" id="MobiDB-lite"/>
    </source>
</evidence>